<name>A0ACB8YSS5_CICIN</name>
<comment type="caution">
    <text evidence="1">The sequence shown here is derived from an EMBL/GenBank/DDBJ whole genome shotgun (WGS) entry which is preliminary data.</text>
</comment>
<reference evidence="2" key="1">
    <citation type="journal article" date="2022" name="Mol. Ecol. Resour.">
        <title>The genomes of chicory, endive, great burdock and yacon provide insights into Asteraceae palaeo-polyploidization history and plant inulin production.</title>
        <authorList>
            <person name="Fan W."/>
            <person name="Wang S."/>
            <person name="Wang H."/>
            <person name="Wang A."/>
            <person name="Jiang F."/>
            <person name="Liu H."/>
            <person name="Zhao H."/>
            <person name="Xu D."/>
            <person name="Zhang Y."/>
        </authorList>
    </citation>
    <scope>NUCLEOTIDE SEQUENCE [LARGE SCALE GENOMIC DNA]</scope>
    <source>
        <strain evidence="2">cv. Punajuju</strain>
    </source>
</reference>
<reference evidence="1 2" key="2">
    <citation type="journal article" date="2022" name="Mol. Ecol. Resour.">
        <title>The genomes of chicory, endive, great burdock and yacon provide insights into Asteraceae paleo-polyploidization history and plant inulin production.</title>
        <authorList>
            <person name="Fan W."/>
            <person name="Wang S."/>
            <person name="Wang H."/>
            <person name="Wang A."/>
            <person name="Jiang F."/>
            <person name="Liu H."/>
            <person name="Zhao H."/>
            <person name="Xu D."/>
            <person name="Zhang Y."/>
        </authorList>
    </citation>
    <scope>NUCLEOTIDE SEQUENCE [LARGE SCALE GENOMIC DNA]</scope>
    <source>
        <strain evidence="2">cv. Punajuju</strain>
        <tissue evidence="1">Leaves</tissue>
    </source>
</reference>
<protein>
    <submittedName>
        <fullName evidence="1">Uncharacterized protein</fullName>
    </submittedName>
</protein>
<dbReference type="Proteomes" id="UP001055811">
    <property type="component" value="Linkage Group LG09"/>
</dbReference>
<evidence type="ECO:0000313" key="1">
    <source>
        <dbReference type="EMBL" id="KAI3688784.1"/>
    </source>
</evidence>
<organism evidence="1 2">
    <name type="scientific">Cichorium intybus</name>
    <name type="common">Chicory</name>
    <dbReference type="NCBI Taxonomy" id="13427"/>
    <lineage>
        <taxon>Eukaryota</taxon>
        <taxon>Viridiplantae</taxon>
        <taxon>Streptophyta</taxon>
        <taxon>Embryophyta</taxon>
        <taxon>Tracheophyta</taxon>
        <taxon>Spermatophyta</taxon>
        <taxon>Magnoliopsida</taxon>
        <taxon>eudicotyledons</taxon>
        <taxon>Gunneridae</taxon>
        <taxon>Pentapetalae</taxon>
        <taxon>asterids</taxon>
        <taxon>campanulids</taxon>
        <taxon>Asterales</taxon>
        <taxon>Asteraceae</taxon>
        <taxon>Cichorioideae</taxon>
        <taxon>Cichorieae</taxon>
        <taxon>Cichoriinae</taxon>
        <taxon>Cichorium</taxon>
    </lineage>
</organism>
<evidence type="ECO:0000313" key="2">
    <source>
        <dbReference type="Proteomes" id="UP001055811"/>
    </source>
</evidence>
<accession>A0ACB8YSS5</accession>
<keyword evidence="2" id="KW-1185">Reference proteome</keyword>
<dbReference type="EMBL" id="CM042017">
    <property type="protein sequence ID" value="KAI3688784.1"/>
    <property type="molecule type" value="Genomic_DNA"/>
</dbReference>
<proteinExistence type="predicted"/>
<sequence>MLVQEAFPALAQKHAGAARSLQQFLFSNLQNTNTVRKTTQIHTQIIVNAYTQKNFIIVKLLQSYLSSGYLHHAHQAFNQINNPSTTCWNQIIRGYAGTDTPRKSVHLFVEMLASGEMPDEYTYSYVINACARGKLLRLGEKIHGRVVTGGFCSNLFVQTNLVNLYAAAGEGDRVGVKKAHNVFDEMSERNVVTWNTLLSGYVKCSDIEGARRVFDEMPEKNIVSWTTLISGCAHNGECKKALSLLREMLQARMELDHVTLVAALSACAEIGDLKMGRWIHSYIDRSWHINNKQRTVRLNNALLHMYAGCGVIEDAHKLFAQMPSRTTVSWTTMISGFAKQGHGEHALSLFQSMEDRKDDHDHSSQPDAITILAVLHACSHSGFLEQGRHIYKNMKPIWGIEPKIEHYGCMVDLLSRGGCLDEAYKLVESMPMEPNDAIWGALLGGCRIHKNVELASKIGQKIGDLNLEDDKAVAYLVLLSNVYAGAKRWKDVANVREYMVKMELKKPPGRSWMQIGGLVHEFLVGDRSHKDVCLIYEMLHLLTIEAGLSGYKPDVYEVAQSYQNPHMPISYIYNKTQSRLNTHTSIYFYTNSNYAP</sequence>
<gene>
    <name evidence="1" type="ORF">L2E82_46610</name>
</gene>